<evidence type="ECO:0000313" key="1">
    <source>
        <dbReference type="EMBL" id="MFD2541093.1"/>
    </source>
</evidence>
<proteinExistence type="predicted"/>
<protein>
    <submittedName>
        <fullName evidence="1">DUF1684 domain-containing protein</fullName>
    </submittedName>
</protein>
<evidence type="ECO:0000313" key="2">
    <source>
        <dbReference type="Proteomes" id="UP001597467"/>
    </source>
</evidence>
<dbReference type="Pfam" id="PF07920">
    <property type="entry name" value="DUF1684"/>
    <property type="match status" value="1"/>
</dbReference>
<reference evidence="2" key="1">
    <citation type="journal article" date="2019" name="Int. J. Syst. Evol. Microbiol.">
        <title>The Global Catalogue of Microorganisms (GCM) 10K type strain sequencing project: providing services to taxonomists for standard genome sequencing and annotation.</title>
        <authorList>
            <consortium name="The Broad Institute Genomics Platform"/>
            <consortium name="The Broad Institute Genome Sequencing Center for Infectious Disease"/>
            <person name="Wu L."/>
            <person name="Ma J."/>
        </authorList>
    </citation>
    <scope>NUCLEOTIDE SEQUENCE [LARGE SCALE GENOMIC DNA]</scope>
    <source>
        <strain evidence="2">KCTC 42808</strain>
    </source>
</reference>
<dbReference type="PROSITE" id="PS51257">
    <property type="entry name" value="PROKAR_LIPOPROTEIN"/>
    <property type="match status" value="1"/>
</dbReference>
<sequence>MKNLLYLILFVVTCSCAQEKLPLLGDTDWQRQKNAEFKDASKSPLKDKDRKTFRTLDFFKYDSAYVVKATLKRTPDSQWFTMQTTTDRVSKERVYGVLSFTMHGKEYSLNVYQGQELMETEGFEDFLFLPFLDNTNGDTTYGGGRYMDLRIPEGDTMMLDFNEAYNPYCTYNVKYSCPIVPRENYVDETIEAGVKAFVKK</sequence>
<dbReference type="InterPro" id="IPR012467">
    <property type="entry name" value="DUF1684"/>
</dbReference>
<dbReference type="Proteomes" id="UP001597467">
    <property type="component" value="Unassembled WGS sequence"/>
</dbReference>
<comment type="caution">
    <text evidence="1">The sequence shown here is derived from an EMBL/GenBank/DDBJ whole genome shotgun (WGS) entry which is preliminary data.</text>
</comment>
<dbReference type="PANTHER" id="PTHR41913">
    <property type="entry name" value="DUF1684 DOMAIN-CONTAINING PROTEIN"/>
    <property type="match status" value="1"/>
</dbReference>
<organism evidence="1 2">
    <name type="scientific">Lacinutrix gracilariae</name>
    <dbReference type="NCBI Taxonomy" id="1747198"/>
    <lineage>
        <taxon>Bacteria</taxon>
        <taxon>Pseudomonadati</taxon>
        <taxon>Bacteroidota</taxon>
        <taxon>Flavobacteriia</taxon>
        <taxon>Flavobacteriales</taxon>
        <taxon>Flavobacteriaceae</taxon>
        <taxon>Lacinutrix</taxon>
    </lineage>
</organism>
<gene>
    <name evidence="1" type="ORF">ACFSSB_02080</name>
</gene>
<dbReference type="RefSeq" id="WP_379900443.1">
    <property type="nucleotide sequence ID" value="NZ_JBHULM010000004.1"/>
</dbReference>
<name>A0ABW5JY67_9FLAO</name>
<accession>A0ABW5JY67</accession>
<dbReference type="PANTHER" id="PTHR41913:SF1">
    <property type="entry name" value="DUF1684 DOMAIN-CONTAINING PROTEIN"/>
    <property type="match status" value="1"/>
</dbReference>
<keyword evidence="2" id="KW-1185">Reference proteome</keyword>
<dbReference type="EMBL" id="JBHULM010000004">
    <property type="protein sequence ID" value="MFD2541093.1"/>
    <property type="molecule type" value="Genomic_DNA"/>
</dbReference>